<protein>
    <submittedName>
        <fullName evidence="1">Uncharacterized protein</fullName>
    </submittedName>
</protein>
<name>A0A3B0ZPQ6_9ZZZZ</name>
<reference evidence="1" key="1">
    <citation type="submission" date="2018-06" db="EMBL/GenBank/DDBJ databases">
        <authorList>
            <person name="Zhirakovskaya E."/>
        </authorList>
    </citation>
    <scope>NUCLEOTIDE SEQUENCE</scope>
</reference>
<proteinExistence type="predicted"/>
<evidence type="ECO:0000313" key="1">
    <source>
        <dbReference type="EMBL" id="VAW82586.1"/>
    </source>
</evidence>
<accession>A0A3B0ZPQ6</accession>
<dbReference type="EMBL" id="UOFK01000325">
    <property type="protein sequence ID" value="VAW82586.1"/>
    <property type="molecule type" value="Genomic_DNA"/>
</dbReference>
<organism evidence="1">
    <name type="scientific">hydrothermal vent metagenome</name>
    <dbReference type="NCBI Taxonomy" id="652676"/>
    <lineage>
        <taxon>unclassified sequences</taxon>
        <taxon>metagenomes</taxon>
        <taxon>ecological metagenomes</taxon>
    </lineage>
</organism>
<gene>
    <name evidence="1" type="ORF">MNBD_GAMMA13-287</name>
</gene>
<sequence length="66" mass="7325">MRKTFPDLPNWSFDLDEVSANVYEAIGIDKYGHRVSYTGTDLEAILNQCKSAAKEIDDSLQGDSNA</sequence>
<dbReference type="AlphaFoldDB" id="A0A3B0ZPQ6"/>